<sequence>MDFNAGNNTRHCILVPVYYI</sequence>
<protein>
    <submittedName>
        <fullName evidence="1">Uncharacterized protein</fullName>
    </submittedName>
</protein>
<reference evidence="1" key="1">
    <citation type="submission" date="2014-09" db="EMBL/GenBank/DDBJ databases">
        <authorList>
            <person name="Magalhaes I.L.F."/>
            <person name="Oliveira U."/>
            <person name="Santos F.R."/>
            <person name="Vidigal T.H.D.A."/>
            <person name="Brescovit A.D."/>
            <person name="Santos A.J."/>
        </authorList>
    </citation>
    <scope>NUCLEOTIDE SEQUENCE</scope>
    <source>
        <tissue evidence="1">Shoot tissue taken approximately 20 cm above the soil surface</tissue>
    </source>
</reference>
<organism evidence="1">
    <name type="scientific">Arundo donax</name>
    <name type="common">Giant reed</name>
    <name type="synonym">Donax arundinaceus</name>
    <dbReference type="NCBI Taxonomy" id="35708"/>
    <lineage>
        <taxon>Eukaryota</taxon>
        <taxon>Viridiplantae</taxon>
        <taxon>Streptophyta</taxon>
        <taxon>Embryophyta</taxon>
        <taxon>Tracheophyta</taxon>
        <taxon>Spermatophyta</taxon>
        <taxon>Magnoliopsida</taxon>
        <taxon>Liliopsida</taxon>
        <taxon>Poales</taxon>
        <taxon>Poaceae</taxon>
        <taxon>PACMAD clade</taxon>
        <taxon>Arundinoideae</taxon>
        <taxon>Arundineae</taxon>
        <taxon>Arundo</taxon>
    </lineage>
</organism>
<proteinExistence type="predicted"/>
<accession>A0A0A9A7F8</accession>
<dbReference type="AlphaFoldDB" id="A0A0A9A7F8"/>
<reference evidence="1" key="2">
    <citation type="journal article" date="2015" name="Data Brief">
        <title>Shoot transcriptome of the giant reed, Arundo donax.</title>
        <authorList>
            <person name="Barrero R.A."/>
            <person name="Guerrero F.D."/>
            <person name="Moolhuijzen P."/>
            <person name="Goolsby J.A."/>
            <person name="Tidwell J."/>
            <person name="Bellgard S.E."/>
            <person name="Bellgard M.I."/>
        </authorList>
    </citation>
    <scope>NUCLEOTIDE SEQUENCE</scope>
    <source>
        <tissue evidence="1">Shoot tissue taken approximately 20 cm above the soil surface</tissue>
    </source>
</reference>
<evidence type="ECO:0000313" key="1">
    <source>
        <dbReference type="EMBL" id="JAD45883.1"/>
    </source>
</evidence>
<dbReference type="EMBL" id="GBRH01252012">
    <property type="protein sequence ID" value="JAD45883.1"/>
    <property type="molecule type" value="Transcribed_RNA"/>
</dbReference>
<name>A0A0A9A7F8_ARUDO</name>